<dbReference type="GO" id="GO:0005536">
    <property type="term" value="F:D-glucose binding"/>
    <property type="evidence" value="ECO:0007669"/>
    <property type="project" value="InterPro"/>
</dbReference>
<dbReference type="Gene3D" id="3.40.367.20">
    <property type="match status" value="1"/>
</dbReference>
<dbReference type="UniPathway" id="UPA00242"/>
<dbReference type="InterPro" id="IPR043129">
    <property type="entry name" value="ATPase_NBD"/>
</dbReference>
<proteinExistence type="inferred from homology"/>
<evidence type="ECO:0000256" key="6">
    <source>
        <dbReference type="ARBA" id="ARBA00022777"/>
    </source>
</evidence>
<comment type="catalytic activity">
    <reaction evidence="11">
        <text>D-glucose + ATP = D-glucose 6-phosphate + ADP + H(+)</text>
        <dbReference type="Rhea" id="RHEA:17825"/>
        <dbReference type="ChEBI" id="CHEBI:4167"/>
        <dbReference type="ChEBI" id="CHEBI:15378"/>
        <dbReference type="ChEBI" id="CHEBI:30616"/>
        <dbReference type="ChEBI" id="CHEBI:61548"/>
        <dbReference type="ChEBI" id="CHEBI:456216"/>
        <dbReference type="EC" id="2.7.1.1"/>
    </reaction>
    <physiologicalReaction direction="left-to-right" evidence="11">
        <dbReference type="Rhea" id="RHEA:17826"/>
    </physiologicalReaction>
</comment>
<keyword evidence="4 14" id="KW-0808">Transferase</keyword>
<accession>A0A8J1XHV9</accession>
<dbReference type="Gene3D" id="3.30.420.40">
    <property type="match status" value="1"/>
</dbReference>
<evidence type="ECO:0000313" key="15">
    <source>
        <dbReference type="EMBL" id="CAH1782862.1"/>
    </source>
</evidence>
<dbReference type="InterPro" id="IPR022673">
    <property type="entry name" value="Hexokinase_C"/>
</dbReference>
<dbReference type="AlphaFoldDB" id="A0A8J1XHV9"/>
<dbReference type="PROSITE" id="PS51748">
    <property type="entry name" value="HEXOKINASE_2"/>
    <property type="match status" value="1"/>
</dbReference>
<dbReference type="Pfam" id="PF03727">
    <property type="entry name" value="Hexokinase_2"/>
    <property type="match status" value="1"/>
</dbReference>
<dbReference type="PRINTS" id="PR00475">
    <property type="entry name" value="HEXOKINASE"/>
</dbReference>
<dbReference type="EMBL" id="CAIIXF020000005">
    <property type="protein sequence ID" value="CAH1782862.1"/>
    <property type="molecule type" value="Genomic_DNA"/>
</dbReference>
<gene>
    <name evidence="15" type="ORF">OFUS_LOCUS9263</name>
</gene>
<keyword evidence="8 14" id="KW-0324">Glycolysis</keyword>
<dbReference type="GO" id="GO:0001678">
    <property type="term" value="P:intracellular glucose homeostasis"/>
    <property type="evidence" value="ECO:0007669"/>
    <property type="project" value="InterPro"/>
</dbReference>
<keyword evidence="6 14" id="KW-0418">Kinase</keyword>
<dbReference type="InterPro" id="IPR001312">
    <property type="entry name" value="Hexokinase"/>
</dbReference>
<dbReference type="GO" id="GO:0004340">
    <property type="term" value="F:glucokinase activity"/>
    <property type="evidence" value="ECO:0007669"/>
    <property type="project" value="TreeGrafter"/>
</dbReference>
<comment type="catalytic activity">
    <reaction evidence="12">
        <text>D-mannose + ATP = D-mannose 6-phosphate + ADP + H(+)</text>
        <dbReference type="Rhea" id="RHEA:11028"/>
        <dbReference type="ChEBI" id="CHEBI:4208"/>
        <dbReference type="ChEBI" id="CHEBI:15378"/>
        <dbReference type="ChEBI" id="CHEBI:30616"/>
        <dbReference type="ChEBI" id="CHEBI:58735"/>
        <dbReference type="ChEBI" id="CHEBI:456216"/>
        <dbReference type="EC" id="2.7.1.1"/>
    </reaction>
    <physiologicalReaction direction="left-to-right" evidence="12">
        <dbReference type="Rhea" id="RHEA:11029"/>
    </physiologicalReaction>
</comment>
<comment type="pathway">
    <text evidence="2">Carbohydrate metabolism; hexose metabolism.</text>
</comment>
<evidence type="ECO:0000256" key="14">
    <source>
        <dbReference type="RuleBase" id="RU362007"/>
    </source>
</evidence>
<sequence length="493" mass="55307">MKWLDKQVLAPVALDEAPVELPTFEHPKLEPEMPLTRLKIRNKIRGYCEDFEIDNDGYKRIMNLLEHEMDKGLGKETNAAATIKMFPTYVRSLPDGSEEGNFLALDLGGTNFRVLLITLHGGEVKMESKIYLIPQYIMQGSGNQLFDHLADCCAKFMKAHAISHLSLPLGFTFSFPCKQHGIASASLQTWTKGFKCAGVEGEDVVRMFHEAVKRRKDIDITCVAILNDTVGTLMSCAHDDHNCEIGLILGTGTNACYMEKLDNVELWDGDDKEPKQVIINTEWGAFGDNKCLDWFRTPYDKEVDEFSLNGGKQVYEKMISGMYMGEIARLVILKLTQEGLMFGGEVSEELETRQRFYTKYISEIESDDEDEFRNTKQVLEEMGIETFTIEDCRNVRYVCEQVSTRAAYLASAGIAVLLNKISKPEITVAVDGSLYKFHPKFHDRMVDKISTLVNPGIKFKLMVSHDGSGRGAAMVAAAVAGIHFKNDVIVSDS</sequence>
<evidence type="ECO:0000256" key="8">
    <source>
        <dbReference type="ARBA" id="ARBA00023152"/>
    </source>
</evidence>
<organism evidence="15 16">
    <name type="scientific">Owenia fusiformis</name>
    <name type="common">Polychaete worm</name>
    <dbReference type="NCBI Taxonomy" id="6347"/>
    <lineage>
        <taxon>Eukaryota</taxon>
        <taxon>Metazoa</taxon>
        <taxon>Spiralia</taxon>
        <taxon>Lophotrochozoa</taxon>
        <taxon>Annelida</taxon>
        <taxon>Polychaeta</taxon>
        <taxon>Sedentaria</taxon>
        <taxon>Canalipalpata</taxon>
        <taxon>Sabellida</taxon>
        <taxon>Oweniida</taxon>
        <taxon>Oweniidae</taxon>
        <taxon>Owenia</taxon>
    </lineage>
</organism>
<comment type="function">
    <text evidence="13">Catalyzes the phosphorylation of various hexoses to hexose 6-phosphate.</text>
</comment>
<dbReference type="PANTHER" id="PTHR19443">
    <property type="entry name" value="HEXOKINASE"/>
    <property type="match status" value="1"/>
</dbReference>
<keyword evidence="16" id="KW-1185">Reference proteome</keyword>
<dbReference type="GO" id="GO:0008865">
    <property type="term" value="F:fructokinase activity"/>
    <property type="evidence" value="ECO:0007669"/>
    <property type="project" value="TreeGrafter"/>
</dbReference>
<dbReference type="GO" id="GO:0006006">
    <property type="term" value="P:glucose metabolic process"/>
    <property type="evidence" value="ECO:0007669"/>
    <property type="project" value="TreeGrafter"/>
</dbReference>
<evidence type="ECO:0000256" key="7">
    <source>
        <dbReference type="ARBA" id="ARBA00022840"/>
    </source>
</evidence>
<evidence type="ECO:0000256" key="12">
    <source>
        <dbReference type="ARBA" id="ARBA00050361"/>
    </source>
</evidence>
<evidence type="ECO:0000256" key="13">
    <source>
        <dbReference type="ARBA" id="ARBA00059457"/>
    </source>
</evidence>
<evidence type="ECO:0000256" key="11">
    <source>
        <dbReference type="ARBA" id="ARBA00048160"/>
    </source>
</evidence>
<dbReference type="Proteomes" id="UP000749559">
    <property type="component" value="Unassembled WGS sequence"/>
</dbReference>
<protein>
    <recommendedName>
        <fullName evidence="14">Phosphotransferase</fullName>
        <ecNumber evidence="14">2.7.1.-</ecNumber>
    </recommendedName>
</protein>
<dbReference type="UniPathway" id="UPA00109">
    <property type="reaction ID" value="UER00180"/>
</dbReference>
<reference evidence="15" key="1">
    <citation type="submission" date="2022-03" db="EMBL/GenBank/DDBJ databases">
        <authorList>
            <person name="Martin C."/>
        </authorList>
    </citation>
    <scope>NUCLEOTIDE SEQUENCE</scope>
</reference>
<evidence type="ECO:0000256" key="3">
    <source>
        <dbReference type="ARBA" id="ARBA00009225"/>
    </source>
</evidence>
<dbReference type="FunFam" id="3.40.367.20:FF:000005">
    <property type="entry name" value="Phosphotransferase"/>
    <property type="match status" value="1"/>
</dbReference>
<evidence type="ECO:0000256" key="10">
    <source>
        <dbReference type="ARBA" id="ARBA00047905"/>
    </source>
</evidence>
<dbReference type="FunFam" id="3.30.420.40:FF:000095">
    <property type="entry name" value="Phosphotransferase"/>
    <property type="match status" value="1"/>
</dbReference>
<dbReference type="GO" id="GO:0006096">
    <property type="term" value="P:glycolytic process"/>
    <property type="evidence" value="ECO:0007669"/>
    <property type="project" value="UniProtKB-UniPathway"/>
</dbReference>
<evidence type="ECO:0000313" key="16">
    <source>
        <dbReference type="Proteomes" id="UP000749559"/>
    </source>
</evidence>
<dbReference type="OrthoDB" id="419537at2759"/>
<dbReference type="InterPro" id="IPR022672">
    <property type="entry name" value="Hexokinase_N"/>
</dbReference>
<dbReference type="GO" id="GO:0005829">
    <property type="term" value="C:cytosol"/>
    <property type="evidence" value="ECO:0007669"/>
    <property type="project" value="TreeGrafter"/>
</dbReference>
<comment type="pathway">
    <text evidence="1">Carbohydrate degradation; glycolysis; D-glyceraldehyde 3-phosphate and glycerone phosphate from D-glucose: step 1/4.</text>
</comment>
<evidence type="ECO:0000256" key="9">
    <source>
        <dbReference type="ARBA" id="ARBA00044613"/>
    </source>
</evidence>
<dbReference type="SUPFAM" id="SSF53067">
    <property type="entry name" value="Actin-like ATPase domain"/>
    <property type="match status" value="2"/>
</dbReference>
<comment type="similarity">
    <text evidence="3 14">Belongs to the hexokinase family.</text>
</comment>
<comment type="catalytic activity">
    <reaction evidence="9">
        <text>a D-hexose + ATP = a D-hexose 6-phosphate + ADP + H(+)</text>
        <dbReference type="Rhea" id="RHEA:22740"/>
        <dbReference type="ChEBI" id="CHEBI:4194"/>
        <dbReference type="ChEBI" id="CHEBI:15378"/>
        <dbReference type="ChEBI" id="CHEBI:30616"/>
        <dbReference type="ChEBI" id="CHEBI:229467"/>
        <dbReference type="ChEBI" id="CHEBI:456216"/>
        <dbReference type="EC" id="2.7.1.1"/>
    </reaction>
    <physiologicalReaction direction="left-to-right" evidence="9">
        <dbReference type="Rhea" id="RHEA:22741"/>
    </physiologicalReaction>
</comment>
<evidence type="ECO:0000256" key="2">
    <source>
        <dbReference type="ARBA" id="ARBA00005028"/>
    </source>
</evidence>
<dbReference type="GO" id="GO:0005739">
    <property type="term" value="C:mitochondrion"/>
    <property type="evidence" value="ECO:0007669"/>
    <property type="project" value="TreeGrafter"/>
</dbReference>
<dbReference type="PANTHER" id="PTHR19443:SF16">
    <property type="entry name" value="HEXOKINASE TYPE 1-RELATED"/>
    <property type="match status" value="1"/>
</dbReference>
<evidence type="ECO:0000256" key="1">
    <source>
        <dbReference type="ARBA" id="ARBA00004888"/>
    </source>
</evidence>
<keyword evidence="5 14" id="KW-0547">Nucleotide-binding</keyword>
<evidence type="ECO:0000256" key="4">
    <source>
        <dbReference type="ARBA" id="ARBA00022679"/>
    </source>
</evidence>
<evidence type="ECO:0000256" key="5">
    <source>
        <dbReference type="ARBA" id="ARBA00022741"/>
    </source>
</evidence>
<dbReference type="CDD" id="cd24019">
    <property type="entry name" value="ASKHA_NBD_HK_meta"/>
    <property type="match status" value="1"/>
</dbReference>
<comment type="caution">
    <text evidence="15">The sequence shown here is derived from an EMBL/GenBank/DDBJ whole genome shotgun (WGS) entry which is preliminary data.</text>
</comment>
<comment type="catalytic activity">
    <reaction evidence="10">
        <text>D-fructose + ATP = D-fructose 6-phosphate + ADP + H(+)</text>
        <dbReference type="Rhea" id="RHEA:16125"/>
        <dbReference type="ChEBI" id="CHEBI:15378"/>
        <dbReference type="ChEBI" id="CHEBI:30616"/>
        <dbReference type="ChEBI" id="CHEBI:37721"/>
        <dbReference type="ChEBI" id="CHEBI:61527"/>
        <dbReference type="ChEBI" id="CHEBI:456216"/>
        <dbReference type="EC" id="2.7.1.1"/>
    </reaction>
    <physiologicalReaction direction="left-to-right" evidence="10">
        <dbReference type="Rhea" id="RHEA:16126"/>
    </physiologicalReaction>
</comment>
<name>A0A8J1XHV9_OWEFU</name>
<dbReference type="Pfam" id="PF00349">
    <property type="entry name" value="Hexokinase_1"/>
    <property type="match status" value="1"/>
</dbReference>
<keyword evidence="7 14" id="KW-0067">ATP-binding</keyword>
<dbReference type="GO" id="GO:0005524">
    <property type="term" value="F:ATP binding"/>
    <property type="evidence" value="ECO:0007669"/>
    <property type="project" value="UniProtKB-UniRule"/>
</dbReference>
<dbReference type="EC" id="2.7.1.-" evidence="14"/>